<comment type="caution">
    <text evidence="2">The sequence shown here is derived from an EMBL/GenBank/DDBJ whole genome shotgun (WGS) entry which is preliminary data.</text>
</comment>
<organism evidence="2 3">
    <name type="scientific">Popillia japonica</name>
    <name type="common">Japanese beetle</name>
    <dbReference type="NCBI Taxonomy" id="7064"/>
    <lineage>
        <taxon>Eukaryota</taxon>
        <taxon>Metazoa</taxon>
        <taxon>Ecdysozoa</taxon>
        <taxon>Arthropoda</taxon>
        <taxon>Hexapoda</taxon>
        <taxon>Insecta</taxon>
        <taxon>Pterygota</taxon>
        <taxon>Neoptera</taxon>
        <taxon>Endopterygota</taxon>
        <taxon>Coleoptera</taxon>
        <taxon>Polyphaga</taxon>
        <taxon>Scarabaeiformia</taxon>
        <taxon>Scarabaeidae</taxon>
        <taxon>Rutelinae</taxon>
        <taxon>Popillia</taxon>
    </lineage>
</organism>
<dbReference type="EMBL" id="JASPKY010000729">
    <property type="protein sequence ID" value="KAK9686108.1"/>
    <property type="molecule type" value="Genomic_DNA"/>
</dbReference>
<accession>A0AAW1IAC7</accession>
<reference evidence="2 3" key="1">
    <citation type="journal article" date="2024" name="BMC Genomics">
        <title>De novo assembly and annotation of Popillia japonica's genome with initial clues to its potential as an invasive pest.</title>
        <authorList>
            <person name="Cucini C."/>
            <person name="Boschi S."/>
            <person name="Funari R."/>
            <person name="Cardaioli E."/>
            <person name="Iannotti N."/>
            <person name="Marturano G."/>
            <person name="Paoli F."/>
            <person name="Bruttini M."/>
            <person name="Carapelli A."/>
            <person name="Frati F."/>
            <person name="Nardi F."/>
        </authorList>
    </citation>
    <scope>NUCLEOTIDE SEQUENCE [LARGE SCALE GENOMIC DNA]</scope>
    <source>
        <strain evidence="2">DMR45628</strain>
    </source>
</reference>
<name>A0AAW1IAC7_POPJA</name>
<gene>
    <name evidence="2" type="ORF">QE152_g37441</name>
</gene>
<keyword evidence="1" id="KW-0175">Coiled coil</keyword>
<evidence type="ECO:0000313" key="2">
    <source>
        <dbReference type="EMBL" id="KAK9686108.1"/>
    </source>
</evidence>
<feature type="coiled-coil region" evidence="1">
    <location>
        <begin position="48"/>
        <end position="78"/>
    </location>
</feature>
<evidence type="ECO:0000313" key="3">
    <source>
        <dbReference type="Proteomes" id="UP001458880"/>
    </source>
</evidence>
<evidence type="ECO:0000256" key="1">
    <source>
        <dbReference type="SAM" id="Coils"/>
    </source>
</evidence>
<dbReference type="Proteomes" id="UP001458880">
    <property type="component" value="Unassembled WGS sequence"/>
</dbReference>
<proteinExistence type="predicted"/>
<dbReference type="Gene3D" id="3.30.70.1820">
    <property type="entry name" value="L1 transposable element, RRM domain"/>
    <property type="match status" value="1"/>
</dbReference>
<sequence length="210" mass="24427">MPLTQNQILDIKDLFKECVKDILVNKEFIDTVTNVVAKTIDEKIDNVLKKYCERCDELEKANKVLVNKIDNLEQYSRRNSIRIFGVAEKSNENIQDIVMNMCSEKLNIDFSLRDIDRAHRIGPRQVGNKKRSIILKLTSFRCKMEILKNRHKLKGTAISIAEDLTKTRYDLYKLAQRKFGVKNTFTLDGTVYIRDCGIKRRIGAIQDLEK</sequence>
<dbReference type="AlphaFoldDB" id="A0AAW1IAC7"/>
<dbReference type="PANTHER" id="PTHR11505">
    <property type="entry name" value="L1 TRANSPOSABLE ELEMENT-RELATED"/>
    <property type="match status" value="1"/>
</dbReference>
<keyword evidence="3" id="KW-1185">Reference proteome</keyword>
<dbReference type="InterPro" id="IPR004244">
    <property type="entry name" value="Transposase_22"/>
</dbReference>
<protein>
    <submittedName>
        <fullName evidence="2">Uncharacterized protein</fullName>
    </submittedName>
</protein>